<dbReference type="PANTHER" id="PTHR46944:SF1">
    <property type="entry name" value="RHO GUANINE NUCLEOTIDE EXCHANGE FACTOR 33"/>
    <property type="match status" value="1"/>
</dbReference>
<organism evidence="3 4">
    <name type="scientific">Stichopus japonicus</name>
    <name type="common">Sea cucumber</name>
    <dbReference type="NCBI Taxonomy" id="307972"/>
    <lineage>
        <taxon>Eukaryota</taxon>
        <taxon>Metazoa</taxon>
        <taxon>Echinodermata</taxon>
        <taxon>Eleutherozoa</taxon>
        <taxon>Echinozoa</taxon>
        <taxon>Holothuroidea</taxon>
        <taxon>Aspidochirotacea</taxon>
        <taxon>Aspidochirotida</taxon>
        <taxon>Stichopodidae</taxon>
        <taxon>Apostichopus</taxon>
    </lineage>
</organism>
<proteinExistence type="predicted"/>
<dbReference type="SUPFAM" id="SSF48065">
    <property type="entry name" value="DBL homology domain (DH-domain)"/>
    <property type="match status" value="1"/>
</dbReference>
<reference evidence="3 4" key="1">
    <citation type="journal article" date="2017" name="PLoS Biol.">
        <title>The sea cucumber genome provides insights into morphological evolution and visceral regeneration.</title>
        <authorList>
            <person name="Zhang X."/>
            <person name="Sun L."/>
            <person name="Yuan J."/>
            <person name="Sun Y."/>
            <person name="Gao Y."/>
            <person name="Zhang L."/>
            <person name="Li S."/>
            <person name="Dai H."/>
            <person name="Hamel J.F."/>
            <person name="Liu C."/>
            <person name="Yu Y."/>
            <person name="Liu S."/>
            <person name="Lin W."/>
            <person name="Guo K."/>
            <person name="Jin S."/>
            <person name="Xu P."/>
            <person name="Storey K.B."/>
            <person name="Huan P."/>
            <person name="Zhang T."/>
            <person name="Zhou Y."/>
            <person name="Zhang J."/>
            <person name="Lin C."/>
            <person name="Li X."/>
            <person name="Xing L."/>
            <person name="Huo D."/>
            <person name="Sun M."/>
            <person name="Wang L."/>
            <person name="Mercier A."/>
            <person name="Li F."/>
            <person name="Yang H."/>
            <person name="Xiang J."/>
        </authorList>
    </citation>
    <scope>NUCLEOTIDE SEQUENCE [LARGE SCALE GENOMIC DNA]</scope>
    <source>
        <strain evidence="3">Shaxun</strain>
        <tissue evidence="3">Muscle</tissue>
    </source>
</reference>
<feature type="compositionally biased region" description="Basic and acidic residues" evidence="1">
    <location>
        <begin position="203"/>
        <end position="217"/>
    </location>
</feature>
<accession>A0A2G8L4M7</accession>
<dbReference type="PANTHER" id="PTHR46944">
    <property type="entry name" value="RHO GUANINE NUCLEOTIDE EXCHANGE FACTOR 33"/>
    <property type="match status" value="1"/>
</dbReference>
<dbReference type="EMBL" id="MRZV01000223">
    <property type="protein sequence ID" value="PIK55201.1"/>
    <property type="molecule type" value="Genomic_DNA"/>
</dbReference>
<dbReference type="Gene3D" id="1.20.900.10">
    <property type="entry name" value="Dbl homology (DH) domain"/>
    <property type="match status" value="1"/>
</dbReference>
<feature type="compositionally biased region" description="Basic and acidic residues" evidence="1">
    <location>
        <begin position="354"/>
        <end position="366"/>
    </location>
</feature>
<evidence type="ECO:0000259" key="2">
    <source>
        <dbReference type="PROSITE" id="PS50010"/>
    </source>
</evidence>
<dbReference type="Pfam" id="PF00621">
    <property type="entry name" value="RhoGEF"/>
    <property type="match status" value="1"/>
</dbReference>
<feature type="compositionally biased region" description="Acidic residues" evidence="1">
    <location>
        <begin position="263"/>
        <end position="272"/>
    </location>
</feature>
<feature type="region of interest" description="Disordered" evidence="1">
    <location>
        <begin position="524"/>
        <end position="543"/>
    </location>
</feature>
<feature type="region of interest" description="Disordered" evidence="1">
    <location>
        <begin position="423"/>
        <end position="511"/>
    </location>
</feature>
<dbReference type="STRING" id="307972.A0A2G8L4M7"/>
<name>A0A2G8L4M7_STIJA</name>
<dbReference type="AlphaFoldDB" id="A0A2G8L4M7"/>
<feature type="domain" description="DH" evidence="2">
    <location>
        <begin position="1"/>
        <end position="99"/>
    </location>
</feature>
<feature type="region of interest" description="Disordered" evidence="1">
    <location>
        <begin position="354"/>
        <end position="376"/>
    </location>
</feature>
<dbReference type="PROSITE" id="PS50010">
    <property type="entry name" value="DH_2"/>
    <property type="match status" value="1"/>
</dbReference>
<feature type="compositionally biased region" description="Basic residues" evidence="1">
    <location>
        <begin position="452"/>
        <end position="462"/>
    </location>
</feature>
<evidence type="ECO:0000313" key="3">
    <source>
        <dbReference type="EMBL" id="PIK55201.1"/>
    </source>
</evidence>
<dbReference type="InterPro" id="IPR042849">
    <property type="entry name" value="ARHGEF33"/>
</dbReference>
<feature type="region of interest" description="Disordered" evidence="1">
    <location>
        <begin position="170"/>
        <end position="272"/>
    </location>
</feature>
<dbReference type="OrthoDB" id="245697at2759"/>
<protein>
    <recommendedName>
        <fullName evidence="2">DH domain-containing protein</fullName>
    </recommendedName>
</protein>
<comment type="caution">
    <text evidence="3">The sequence shown here is derived from an EMBL/GenBank/DDBJ whole genome shotgun (WGS) entry which is preliminary data.</text>
</comment>
<evidence type="ECO:0000256" key="1">
    <source>
        <dbReference type="SAM" id="MobiDB-lite"/>
    </source>
</evidence>
<sequence>MVDKYRLYIRGFSSSVSRFAYHLKSSPEFASFIQETISNHYPNYTNPNRIIFAPLHRIPYYVQHIKMLDEITDKEHPDHYHLTSSLKQLKQFVKKINLLVKKNKTDENGNSSNITNTQHEAEINGDESARLRTPSQYAINFASPLTVKPPTVKVTANVKVESALPESECYDISTNDSKPTLPTDGKMDSVKSVDSAISPAKELINDKEPVLDAKTEPETDGAINNHRKWKDYDEDTQSTLSSLNDDSVDDIAKHPSSTISESSSDDDGEDLSQEELELINKQLSNNKRLDASFLGSNLKSPQRTPSFGVYGDYDWKGEGGEYVPSAIEMNILHVDNSQDRWKNNPAFQLETMKQSEKTESEYHTSDDEPIPFNSPMYNDIESTVMKRHLGLDKRRRSSLGDLMVIPPLQIDKSLLIHWDNNMDSTSDDTQDENADRRDSVTAEKQFTEVSNQRRKFGMRRRRSIDAINPSDGGQMVGGLSTNREPVSSPRVSWADDKTTKGGNGRPNGKESTLVKHSFTSVFKRVSTTTSDERASKGNHEQHVPQDVMQQLTDIARIIVESSEKHKEPCSDV</sequence>
<keyword evidence="4" id="KW-1185">Reference proteome</keyword>
<dbReference type="GO" id="GO:0005085">
    <property type="term" value="F:guanyl-nucleotide exchange factor activity"/>
    <property type="evidence" value="ECO:0007669"/>
    <property type="project" value="InterPro"/>
</dbReference>
<dbReference type="Proteomes" id="UP000230750">
    <property type="component" value="Unassembled WGS sequence"/>
</dbReference>
<feature type="compositionally biased region" description="Basic and acidic residues" evidence="1">
    <location>
        <begin position="530"/>
        <end position="543"/>
    </location>
</feature>
<evidence type="ECO:0000313" key="4">
    <source>
        <dbReference type="Proteomes" id="UP000230750"/>
    </source>
</evidence>
<dbReference type="InterPro" id="IPR000219">
    <property type="entry name" value="DH_dom"/>
</dbReference>
<gene>
    <name evidence="3" type="ORF">BSL78_07931</name>
</gene>
<dbReference type="InterPro" id="IPR035899">
    <property type="entry name" value="DBL_dom_sf"/>
</dbReference>